<dbReference type="SUPFAM" id="SSF54928">
    <property type="entry name" value="RNA-binding domain, RBD"/>
    <property type="match status" value="1"/>
</dbReference>
<accession>A0A367YDY8</accession>
<dbReference type="AlphaFoldDB" id="A0A367YDY8"/>
<evidence type="ECO:0000256" key="4">
    <source>
        <dbReference type="ARBA" id="ARBA00035222"/>
    </source>
</evidence>
<dbReference type="GO" id="GO:0003723">
    <property type="term" value="F:RNA binding"/>
    <property type="evidence" value="ECO:0007669"/>
    <property type="project" value="UniProtKB-UniRule"/>
</dbReference>
<dbReference type="InterPro" id="IPR034247">
    <property type="entry name" value="Rrt5_RRM2"/>
</dbReference>
<dbReference type="EMBL" id="QLNQ01000023">
    <property type="protein sequence ID" value="RCK64084.1"/>
    <property type="molecule type" value="Genomic_DNA"/>
</dbReference>
<dbReference type="GO" id="GO:0002181">
    <property type="term" value="P:cytoplasmic translation"/>
    <property type="evidence" value="ECO:0007669"/>
    <property type="project" value="TreeGrafter"/>
</dbReference>
<evidence type="ECO:0000256" key="6">
    <source>
        <dbReference type="PROSITE-ProRule" id="PRU00176"/>
    </source>
</evidence>
<evidence type="ECO:0000313" key="10">
    <source>
        <dbReference type="Proteomes" id="UP000253472"/>
    </source>
</evidence>
<keyword evidence="10" id="KW-1185">Reference proteome</keyword>
<keyword evidence="6" id="KW-0694">RNA-binding</keyword>
<evidence type="ECO:0000256" key="2">
    <source>
        <dbReference type="ARBA" id="ARBA00022980"/>
    </source>
</evidence>
<dbReference type="Gene3D" id="3.30.70.330">
    <property type="match status" value="1"/>
</dbReference>
<dbReference type="Gene3D" id="6.10.140.1730">
    <property type="match status" value="1"/>
</dbReference>
<dbReference type="PROSITE" id="PS50102">
    <property type="entry name" value="RRM"/>
    <property type="match status" value="1"/>
</dbReference>
<gene>
    <name evidence="9" type="primary">RRT5_1</name>
    <name evidence="9" type="ORF">Cantr_10303</name>
</gene>
<feature type="compositionally biased region" description="Basic residues" evidence="7">
    <location>
        <begin position="1"/>
        <end position="26"/>
    </location>
</feature>
<dbReference type="InterPro" id="IPR035979">
    <property type="entry name" value="RBD_domain_sf"/>
</dbReference>
<evidence type="ECO:0000313" key="9">
    <source>
        <dbReference type="EMBL" id="RCK64084.1"/>
    </source>
</evidence>
<dbReference type="InterPro" id="IPR002673">
    <property type="entry name" value="Ribosomal_eL29"/>
</dbReference>
<dbReference type="GO" id="GO:0022625">
    <property type="term" value="C:cytosolic large ribosomal subunit"/>
    <property type="evidence" value="ECO:0007669"/>
    <property type="project" value="TreeGrafter"/>
</dbReference>
<protein>
    <recommendedName>
        <fullName evidence="4">Large ribosomal subunit protein eL29</fullName>
    </recommendedName>
    <alternativeName>
        <fullName evidence="5">60S ribosomal protein L29</fullName>
    </alternativeName>
</protein>
<keyword evidence="2" id="KW-0689">Ribosomal protein</keyword>
<dbReference type="Proteomes" id="UP000253472">
    <property type="component" value="Unassembled WGS sequence"/>
</dbReference>
<keyword evidence="3" id="KW-0687">Ribonucleoprotein</keyword>
<feature type="region of interest" description="Disordered" evidence="7">
    <location>
        <begin position="1"/>
        <end position="28"/>
    </location>
</feature>
<feature type="domain" description="RRM" evidence="8">
    <location>
        <begin position="71"/>
        <end position="141"/>
    </location>
</feature>
<dbReference type="STRING" id="5486.A0A367YDY8"/>
<dbReference type="OrthoDB" id="439808at2759"/>
<feature type="compositionally biased region" description="Low complexity" evidence="7">
    <location>
        <begin position="159"/>
        <end position="173"/>
    </location>
</feature>
<dbReference type="GO" id="GO:0003735">
    <property type="term" value="F:structural constituent of ribosome"/>
    <property type="evidence" value="ECO:0007669"/>
    <property type="project" value="InterPro"/>
</dbReference>
<dbReference type="PANTHER" id="PTHR12884:SF0">
    <property type="entry name" value="60S RIBOSOMAL PROTEIN L29"/>
    <property type="match status" value="1"/>
</dbReference>
<dbReference type="CDD" id="cd12410">
    <property type="entry name" value="RRM2_RRT5"/>
    <property type="match status" value="1"/>
</dbReference>
<comment type="similarity">
    <text evidence="1">Belongs to the eukaryotic ribosomal protein eL29 family.</text>
</comment>
<name>A0A367YDY8_9ASCO</name>
<evidence type="ECO:0000259" key="8">
    <source>
        <dbReference type="PROSITE" id="PS50102"/>
    </source>
</evidence>
<evidence type="ECO:0000256" key="7">
    <source>
        <dbReference type="SAM" id="MobiDB-lite"/>
    </source>
</evidence>
<dbReference type="PANTHER" id="PTHR12884">
    <property type="entry name" value="60S RIBOSOMAL PROTEIN L29"/>
    <property type="match status" value="1"/>
</dbReference>
<feature type="region of interest" description="Disordered" evidence="7">
    <location>
        <begin position="140"/>
        <end position="184"/>
    </location>
</feature>
<comment type="caution">
    <text evidence="9">The sequence shown here is derived from an EMBL/GenBank/DDBJ whole genome shotgun (WGS) entry which is preliminary data.</text>
</comment>
<sequence>MAKSKNHTAHNQTKKAHKNGIKKPKTYKYPSLKGVDAKFKRNHRYALHGTAKALAKARAENTMTENSSKRYRVYIKNLSYETSEGDLEELFKKHEPRSGRHRPLGIAYAEFKNQEQLDAVIQEFDGYVLQNRKITVKKHLPYNPGNRRFSLKSNKSELSKNGSSNKSVVSSDDNAPDDATSSGNVPVVVSVAQPIVLPVNDNSSIGSDKKKSTSKSEISTDTILIPKAHGKVTDATLREFFKDYSPTQIYIFRTRKPKLNPINLTGSYVSVLATVDASQTKLDDIITNLKAQKLNGKYVNMKPAYMSKVAEVEKAATRLSSLEVIEGSSSSDNNNVEVNVNEAEITTEERNAEEVCTVPVEQGSGNQEVAATND</sequence>
<dbReference type="InterPro" id="IPR000504">
    <property type="entry name" value="RRM_dom"/>
</dbReference>
<evidence type="ECO:0000256" key="1">
    <source>
        <dbReference type="ARBA" id="ARBA00010247"/>
    </source>
</evidence>
<proteinExistence type="inferred from homology"/>
<dbReference type="Pfam" id="PF00076">
    <property type="entry name" value="RRM_1"/>
    <property type="match status" value="1"/>
</dbReference>
<dbReference type="Pfam" id="PF01779">
    <property type="entry name" value="Ribosomal_L29e"/>
    <property type="match status" value="1"/>
</dbReference>
<reference evidence="9 10" key="1">
    <citation type="submission" date="2018-06" db="EMBL/GenBank/DDBJ databases">
        <title>Whole genome sequencing of Candida tropicalis (genome annotated by CSBL at Korea University).</title>
        <authorList>
            <person name="Ahn J."/>
        </authorList>
    </citation>
    <scope>NUCLEOTIDE SEQUENCE [LARGE SCALE GENOMIC DNA]</scope>
    <source>
        <strain evidence="9 10">ATCC 20962</strain>
    </source>
</reference>
<evidence type="ECO:0000256" key="3">
    <source>
        <dbReference type="ARBA" id="ARBA00023274"/>
    </source>
</evidence>
<dbReference type="InterPro" id="IPR012677">
    <property type="entry name" value="Nucleotide-bd_a/b_plait_sf"/>
</dbReference>
<organism evidence="9 10">
    <name type="scientific">Candida viswanathii</name>
    <dbReference type="NCBI Taxonomy" id="5486"/>
    <lineage>
        <taxon>Eukaryota</taxon>
        <taxon>Fungi</taxon>
        <taxon>Dikarya</taxon>
        <taxon>Ascomycota</taxon>
        <taxon>Saccharomycotina</taxon>
        <taxon>Pichiomycetes</taxon>
        <taxon>Debaryomycetaceae</taxon>
        <taxon>Candida/Lodderomyces clade</taxon>
        <taxon>Candida</taxon>
    </lineage>
</organism>
<dbReference type="SMART" id="SM00360">
    <property type="entry name" value="RRM"/>
    <property type="match status" value="1"/>
</dbReference>
<evidence type="ECO:0000256" key="5">
    <source>
        <dbReference type="ARBA" id="ARBA00035328"/>
    </source>
</evidence>